<name>A0A6J5PB34_9CAUD</name>
<organism evidence="2">
    <name type="scientific">uncultured Caudovirales phage</name>
    <dbReference type="NCBI Taxonomy" id="2100421"/>
    <lineage>
        <taxon>Viruses</taxon>
        <taxon>Duplodnaviria</taxon>
        <taxon>Heunggongvirae</taxon>
        <taxon>Uroviricota</taxon>
        <taxon>Caudoviricetes</taxon>
        <taxon>Peduoviridae</taxon>
        <taxon>Maltschvirus</taxon>
        <taxon>Maltschvirus maltsch</taxon>
    </lineage>
</organism>
<reference evidence="2" key="1">
    <citation type="submission" date="2020-04" db="EMBL/GenBank/DDBJ databases">
        <authorList>
            <person name="Chiriac C."/>
            <person name="Salcher M."/>
            <person name="Ghai R."/>
            <person name="Kavagutti S V."/>
        </authorList>
    </citation>
    <scope>NUCLEOTIDE SEQUENCE</scope>
</reference>
<dbReference type="CDD" id="cd00761">
    <property type="entry name" value="Glyco_tranf_GTA_type"/>
    <property type="match status" value="1"/>
</dbReference>
<feature type="domain" description="Glycosyltransferase 2-like" evidence="1">
    <location>
        <begin position="30"/>
        <end position="142"/>
    </location>
</feature>
<gene>
    <name evidence="2" type="ORF">UFOVP828_119</name>
</gene>
<dbReference type="Pfam" id="PF00535">
    <property type="entry name" value="Glycos_transf_2"/>
    <property type="match status" value="1"/>
</dbReference>
<dbReference type="EMBL" id="LR796766">
    <property type="protein sequence ID" value="CAB4164784.1"/>
    <property type="molecule type" value="Genomic_DNA"/>
</dbReference>
<evidence type="ECO:0000259" key="1">
    <source>
        <dbReference type="Pfam" id="PF00535"/>
    </source>
</evidence>
<dbReference type="Gene3D" id="3.90.550.10">
    <property type="entry name" value="Spore Coat Polysaccharide Biosynthesis Protein SpsA, Chain A"/>
    <property type="match status" value="1"/>
</dbReference>
<accession>A0A6J5PB34</accession>
<dbReference type="InterPro" id="IPR029044">
    <property type="entry name" value="Nucleotide-diphossugar_trans"/>
</dbReference>
<evidence type="ECO:0000313" key="2">
    <source>
        <dbReference type="EMBL" id="CAB4164784.1"/>
    </source>
</evidence>
<dbReference type="InterPro" id="IPR001173">
    <property type="entry name" value="Glyco_trans_2-like"/>
</dbReference>
<protein>
    <submittedName>
        <fullName evidence="2">Glyco_tranf_GTA_type domain containing protein</fullName>
    </submittedName>
</protein>
<proteinExistence type="predicted"/>
<dbReference type="SUPFAM" id="SSF53448">
    <property type="entry name" value="Nucleotide-diphospho-sugar transferases"/>
    <property type="match status" value="1"/>
</dbReference>
<sequence>MNSTSLITVAWGNQYKVVIPRWWHYIERIRIKPDEIIIAHHPDDDTGVRELVEQHKDYNIKLVECYERNYAKMANTAIEAVTSEWFIPIGFDDFLYPNALDFQKIVKPDVDIVLASRDITRDNIFVETREKDFRKFNRFLQPTANWASLSKGFEDHRVFHNSPIRKSLWKRLGGYPDYIIADWAFFLIALQNNVKVQHWCAVTILQYCNPKTLSQSEEAYEEIANLRKSMGLE</sequence>